<accession>A0A0K1LS01</accession>
<evidence type="ECO:0000313" key="2">
    <source>
        <dbReference type="Proteomes" id="UP000222075"/>
    </source>
</evidence>
<dbReference type="EMBL" id="KR997933">
    <property type="protein sequence ID" value="AKU45327.1"/>
    <property type="molecule type" value="Genomic_DNA"/>
</dbReference>
<dbReference type="Proteomes" id="UP000222075">
    <property type="component" value="Segment"/>
</dbReference>
<organism evidence="1 2">
    <name type="scientific">Mycobacterium phage Madruga</name>
    <dbReference type="NCBI Taxonomy" id="1675552"/>
    <lineage>
        <taxon>Viruses</taxon>
        <taxon>Duplodnaviria</taxon>
        <taxon>Heunggongvirae</taxon>
        <taxon>Uroviricota</taxon>
        <taxon>Caudoviricetes</taxon>
        <taxon>Patiencevirus</taxon>
        <taxon>Patiencevirus patience</taxon>
    </lineage>
</organism>
<reference evidence="1 2" key="1">
    <citation type="journal article" date="2016" name="BMC Microbiol.">
        <title>Characterization of mycobacteria and mycobacteriophages isolated from compost at the Sao Paulo Zoo Park Foundation in Brazil and creation of the new mycobacteriophage Cluster U.</title>
        <authorList>
            <person name="Lima-Junior J.D."/>
            <person name="Viana-Niero C."/>
            <person name="Conde Oliveira D.V."/>
            <person name="Machado G.E."/>
            <person name="Rabello M.C."/>
            <person name="Martins-Junior J."/>
            <person name="Martins L.F."/>
            <person name="Digiampietri L.A."/>
            <person name="da Silva A.M."/>
            <person name="Setubal J.C."/>
            <person name="Russell D.A."/>
            <person name="Jacobs-Sera D."/>
            <person name="Pope W.H."/>
            <person name="Hatfull G.F."/>
            <person name="Leao S.C."/>
        </authorList>
    </citation>
    <scope>NUCLEOTIDE SEQUENCE [LARGE SCALE GENOMIC DNA]</scope>
</reference>
<proteinExistence type="predicted"/>
<sequence>MASVYTDAHRNACANAITALGNRIGLYVGSTRVGTVYADTTWGSAAKVTEGGTDKAVATGSTVTITVPGGTVSNGTVITHYGIHNGSTLLRREALPLSLTVNDGSQSFSVDVTPVFKYYGL</sequence>
<gene>
    <name evidence="1" type="ORF">MADRUGA_37</name>
</gene>
<evidence type="ECO:0000313" key="1">
    <source>
        <dbReference type="EMBL" id="AKU45327.1"/>
    </source>
</evidence>
<name>A0A0K1LS01_9CAUD</name>
<protein>
    <submittedName>
        <fullName evidence="1">Uncharacterized protein</fullName>
    </submittedName>
</protein>